<evidence type="ECO:0000256" key="2">
    <source>
        <dbReference type="ARBA" id="ARBA00004496"/>
    </source>
</evidence>
<dbReference type="Pfam" id="PF00514">
    <property type="entry name" value="Arm"/>
    <property type="match status" value="1"/>
</dbReference>
<dbReference type="Gene3D" id="1.25.10.10">
    <property type="entry name" value="Leucine-rich Repeat Variant"/>
    <property type="match status" value="3"/>
</dbReference>
<dbReference type="GO" id="GO:0005737">
    <property type="term" value="C:cytoplasm"/>
    <property type="evidence" value="ECO:0007669"/>
    <property type="project" value="UniProtKB-SubCell"/>
</dbReference>
<comment type="subcellular location">
    <subcellularLocation>
        <location evidence="2">Cytoplasm</location>
    </subcellularLocation>
    <subcellularLocation>
        <location evidence="1">Nucleus</location>
    </subcellularLocation>
</comment>
<proteinExistence type="predicted"/>
<keyword evidence="3" id="KW-0963">Cytoplasm</keyword>
<evidence type="ECO:0008006" key="9">
    <source>
        <dbReference type="Google" id="ProtNLM"/>
    </source>
</evidence>
<protein>
    <recommendedName>
        <fullName evidence="9">Armadillo repeat-containing protein 8</fullName>
    </recommendedName>
</protein>
<dbReference type="InterPro" id="IPR016024">
    <property type="entry name" value="ARM-type_fold"/>
</dbReference>
<dbReference type="GO" id="GO:0034657">
    <property type="term" value="C:GID complex"/>
    <property type="evidence" value="ECO:0007669"/>
    <property type="project" value="TreeGrafter"/>
</dbReference>
<dbReference type="EMBL" id="JANBPU010000533">
    <property type="protein sequence ID" value="KAJ1910751.1"/>
    <property type="molecule type" value="Genomic_DNA"/>
</dbReference>
<keyword evidence="4" id="KW-0677">Repeat</keyword>
<dbReference type="PANTHER" id="PTHR15651">
    <property type="entry name" value="ARMADILLO REPEAT-CONTAINING PROTEIN 8"/>
    <property type="match status" value="1"/>
</dbReference>
<dbReference type="GO" id="GO:0043161">
    <property type="term" value="P:proteasome-mediated ubiquitin-dependent protein catabolic process"/>
    <property type="evidence" value="ECO:0007669"/>
    <property type="project" value="TreeGrafter"/>
</dbReference>
<dbReference type="PANTHER" id="PTHR15651:SF7">
    <property type="entry name" value="ARMADILLO REPEAT-CONTAINING PROTEIN 8"/>
    <property type="match status" value="1"/>
</dbReference>
<dbReference type="Proteomes" id="UP001150538">
    <property type="component" value="Unassembled WGS sequence"/>
</dbReference>
<evidence type="ECO:0000256" key="3">
    <source>
        <dbReference type="ARBA" id="ARBA00022490"/>
    </source>
</evidence>
<organism evidence="7 8">
    <name type="scientific">Mycoemilia scoparia</name>
    <dbReference type="NCBI Taxonomy" id="417184"/>
    <lineage>
        <taxon>Eukaryota</taxon>
        <taxon>Fungi</taxon>
        <taxon>Fungi incertae sedis</taxon>
        <taxon>Zoopagomycota</taxon>
        <taxon>Kickxellomycotina</taxon>
        <taxon>Kickxellomycetes</taxon>
        <taxon>Kickxellales</taxon>
        <taxon>Kickxellaceae</taxon>
        <taxon>Mycoemilia</taxon>
    </lineage>
</organism>
<evidence type="ECO:0000313" key="8">
    <source>
        <dbReference type="Proteomes" id="UP001150538"/>
    </source>
</evidence>
<evidence type="ECO:0000256" key="6">
    <source>
        <dbReference type="PROSITE-ProRule" id="PRU00103"/>
    </source>
</evidence>
<dbReference type="SUPFAM" id="SSF48371">
    <property type="entry name" value="ARM repeat"/>
    <property type="match status" value="2"/>
</dbReference>
<feature type="repeat" description="HEAT" evidence="6">
    <location>
        <begin position="291"/>
        <end position="329"/>
    </location>
</feature>
<dbReference type="OrthoDB" id="5559898at2759"/>
<dbReference type="InterPro" id="IPR021133">
    <property type="entry name" value="HEAT_type_2"/>
</dbReference>
<dbReference type="AlphaFoldDB" id="A0A9W7ZUD6"/>
<gene>
    <name evidence="7" type="ORF">H4219_006133</name>
</gene>
<keyword evidence="5" id="KW-0539">Nucleus</keyword>
<evidence type="ECO:0000256" key="5">
    <source>
        <dbReference type="ARBA" id="ARBA00023242"/>
    </source>
</evidence>
<evidence type="ECO:0000256" key="4">
    <source>
        <dbReference type="ARBA" id="ARBA00022737"/>
    </source>
</evidence>
<dbReference type="SMART" id="SM00185">
    <property type="entry name" value="ARM"/>
    <property type="match status" value="8"/>
</dbReference>
<evidence type="ECO:0000313" key="7">
    <source>
        <dbReference type="EMBL" id="KAJ1910751.1"/>
    </source>
</evidence>
<comment type="caution">
    <text evidence="7">The sequence shown here is derived from an EMBL/GenBank/DDBJ whole genome shotgun (WGS) entry which is preliminary data.</text>
</comment>
<dbReference type="GO" id="GO:0005634">
    <property type="term" value="C:nucleus"/>
    <property type="evidence" value="ECO:0007669"/>
    <property type="project" value="UniProtKB-SubCell"/>
</dbReference>
<sequence length="770" mass="84224">MSSATTAPSTTSNSNILERHRNLSQKLTSTNPVEVHDTLCDIKNAIIGSNSKKKLYCQLDIIPKILSILATPDIDTQIRIQATNIISSLSHCKQLEVARTLVQYGVIDTLVSFIAPGSDTVLMTSALRALKALFVFKGIQVYESISSLVPYLLSIISNINLLCAETTTTAAATHSAATDNITTAVTKGGGRQGSSSSGSESWGLRIELAALVLAKVCNSEARQVAIINLGAVNSLVGLISVKDRESSNYLKLRIAGCKALSSLAYENAEIAQNLMIYSVNGGGGAASNVPLLDVLLELIKSTNEELRLNAARCLTNICHMVDSQDIQEKISLAVIPALIKLIKYTDVDINQVVQIFGYICHDREPIQMIAVNNGGLEALNQYLRKLDEIESSGDVFINSDTIAEKIKNILLTTGTITSSHEECRRKAESLGMASMFINKLEHKDPRIRTASCLCIRSLSRSSDLSRTKLPEAGVLDPLLKLLDDPIEDVRAMGVDTLTNFMQGGNPLRKVAVEKGVINKLIQSLNSSNMQLSKKALFTLKNMMCNSETELKVKIMETVGYDRIKDYVYGKDKDFQNLSAQVIRNMVCGSAEGVEAVLNAYAESGLMDIIQILITSKSDTILTDSFYIITNIAAIDEKYRDVFIRYRSILEAVLDNLSHPSYEVKLACVWCINNLTWNSNGNSTGLLKRAAILCGMGVREKLEAIQNELELDVNDQVKATLDQISQLESLQKSVRDDMSGDIFNLDDSQDCCDEGPSIASGLHNEDRMDQE</sequence>
<dbReference type="InterPro" id="IPR011989">
    <property type="entry name" value="ARM-like"/>
</dbReference>
<dbReference type="InterPro" id="IPR000225">
    <property type="entry name" value="Armadillo"/>
</dbReference>
<dbReference type="InterPro" id="IPR038739">
    <property type="entry name" value="ARMC8/Vid28"/>
</dbReference>
<keyword evidence="8" id="KW-1185">Reference proteome</keyword>
<accession>A0A9W7ZUD6</accession>
<dbReference type="PROSITE" id="PS50077">
    <property type="entry name" value="HEAT_REPEAT"/>
    <property type="match status" value="1"/>
</dbReference>
<evidence type="ECO:0000256" key="1">
    <source>
        <dbReference type="ARBA" id="ARBA00004123"/>
    </source>
</evidence>
<reference evidence="7" key="1">
    <citation type="submission" date="2022-07" db="EMBL/GenBank/DDBJ databases">
        <title>Phylogenomic reconstructions and comparative analyses of Kickxellomycotina fungi.</title>
        <authorList>
            <person name="Reynolds N.K."/>
            <person name="Stajich J.E."/>
            <person name="Barry K."/>
            <person name="Grigoriev I.V."/>
            <person name="Crous P."/>
            <person name="Smith M.E."/>
        </authorList>
    </citation>
    <scope>NUCLEOTIDE SEQUENCE</scope>
    <source>
        <strain evidence="7">NBRC 100468</strain>
    </source>
</reference>
<name>A0A9W7ZUD6_9FUNG</name>